<organism evidence="2 3">
    <name type="scientific">Peltaster fructicola</name>
    <dbReference type="NCBI Taxonomy" id="286661"/>
    <lineage>
        <taxon>Eukaryota</taxon>
        <taxon>Fungi</taxon>
        <taxon>Dikarya</taxon>
        <taxon>Ascomycota</taxon>
        <taxon>Pezizomycotina</taxon>
        <taxon>Dothideomycetes</taxon>
        <taxon>Dothideomycetes incertae sedis</taxon>
        <taxon>Peltaster</taxon>
    </lineage>
</organism>
<dbReference type="AlphaFoldDB" id="A0A6H0XXJ9"/>
<gene>
    <name evidence="2" type="ORF">AMS68_004902</name>
</gene>
<name>A0A6H0XXJ9_9PEZI</name>
<dbReference type="EMBL" id="CP051141">
    <property type="protein sequence ID" value="QIW99384.1"/>
    <property type="molecule type" value="Genomic_DNA"/>
</dbReference>
<evidence type="ECO:0000313" key="3">
    <source>
        <dbReference type="Proteomes" id="UP000503462"/>
    </source>
</evidence>
<dbReference type="OrthoDB" id="5313204at2759"/>
<reference evidence="2 3" key="1">
    <citation type="journal article" date="2016" name="Sci. Rep.">
        <title>Peltaster fructicola genome reveals evolution from an invasive phytopathogen to an ectophytic parasite.</title>
        <authorList>
            <person name="Xu C."/>
            <person name="Chen H."/>
            <person name="Gleason M.L."/>
            <person name="Xu J.R."/>
            <person name="Liu H."/>
            <person name="Zhang R."/>
            <person name="Sun G."/>
        </authorList>
    </citation>
    <scope>NUCLEOTIDE SEQUENCE [LARGE SCALE GENOMIC DNA]</scope>
    <source>
        <strain evidence="2 3">LNHT1506</strain>
    </source>
</reference>
<dbReference type="Proteomes" id="UP000503462">
    <property type="component" value="Chromosome 3"/>
</dbReference>
<feature type="region of interest" description="Disordered" evidence="1">
    <location>
        <begin position="18"/>
        <end position="39"/>
    </location>
</feature>
<evidence type="ECO:0000256" key="1">
    <source>
        <dbReference type="SAM" id="MobiDB-lite"/>
    </source>
</evidence>
<feature type="region of interest" description="Disordered" evidence="1">
    <location>
        <begin position="68"/>
        <end position="98"/>
    </location>
</feature>
<accession>A0A6H0XXJ9</accession>
<evidence type="ECO:0000313" key="2">
    <source>
        <dbReference type="EMBL" id="QIW99384.1"/>
    </source>
</evidence>
<proteinExistence type="predicted"/>
<feature type="compositionally biased region" description="Acidic residues" evidence="1">
    <location>
        <begin position="22"/>
        <end position="32"/>
    </location>
</feature>
<keyword evidence="3" id="KW-1185">Reference proteome</keyword>
<protein>
    <submittedName>
        <fullName evidence="2">Uncharacterized protein</fullName>
    </submittedName>
</protein>
<sequence length="98" mass="11177">MQNIREKIKRKLSLHDKNPTFDEVDDENDVDEETHGHLHREIERAEAEGHNEGRPGSFLNRLISHGNKKTEEQLAREAQGAQVVKENEKPAATATVTR</sequence>